<keyword evidence="5" id="KW-1185">Reference proteome</keyword>
<reference evidence="4" key="1">
    <citation type="journal article" date="2023" name="Mol. Phylogenet. Evol.">
        <title>Genome-scale phylogeny and comparative genomics of the fungal order Sordariales.</title>
        <authorList>
            <person name="Hensen N."/>
            <person name="Bonometti L."/>
            <person name="Westerberg I."/>
            <person name="Brannstrom I.O."/>
            <person name="Guillou S."/>
            <person name="Cros-Aarteil S."/>
            <person name="Calhoun S."/>
            <person name="Haridas S."/>
            <person name="Kuo A."/>
            <person name="Mondo S."/>
            <person name="Pangilinan J."/>
            <person name="Riley R."/>
            <person name="LaButti K."/>
            <person name="Andreopoulos B."/>
            <person name="Lipzen A."/>
            <person name="Chen C."/>
            <person name="Yan M."/>
            <person name="Daum C."/>
            <person name="Ng V."/>
            <person name="Clum A."/>
            <person name="Steindorff A."/>
            <person name="Ohm R.A."/>
            <person name="Martin F."/>
            <person name="Silar P."/>
            <person name="Natvig D.O."/>
            <person name="Lalanne C."/>
            <person name="Gautier V."/>
            <person name="Ament-Velasquez S.L."/>
            <person name="Kruys A."/>
            <person name="Hutchinson M.I."/>
            <person name="Powell A.J."/>
            <person name="Barry K."/>
            <person name="Miller A.N."/>
            <person name="Grigoriev I.V."/>
            <person name="Debuchy R."/>
            <person name="Gladieux P."/>
            <person name="Hiltunen Thoren M."/>
            <person name="Johannesson H."/>
        </authorList>
    </citation>
    <scope>NUCLEOTIDE SEQUENCE</scope>
    <source>
        <strain evidence="4">CBS 626.80</strain>
    </source>
</reference>
<evidence type="ECO:0000256" key="1">
    <source>
        <dbReference type="SAM" id="Coils"/>
    </source>
</evidence>
<gene>
    <name evidence="4" type="ORF">QBC32DRAFT_371121</name>
</gene>
<protein>
    <submittedName>
        <fullName evidence="4">Up-regulated during septation-domain-containing protein</fullName>
    </submittedName>
</protein>
<evidence type="ECO:0000313" key="4">
    <source>
        <dbReference type="EMBL" id="KAK3951456.1"/>
    </source>
</evidence>
<dbReference type="AlphaFoldDB" id="A0AAN6SFV5"/>
<feature type="compositionally biased region" description="Basic and acidic residues" evidence="2">
    <location>
        <begin position="162"/>
        <end position="173"/>
    </location>
</feature>
<keyword evidence="1" id="KW-0175">Coiled coil</keyword>
<reference evidence="4" key="2">
    <citation type="submission" date="2023-06" db="EMBL/GenBank/DDBJ databases">
        <authorList>
            <consortium name="Lawrence Berkeley National Laboratory"/>
            <person name="Mondo S.J."/>
            <person name="Hensen N."/>
            <person name="Bonometti L."/>
            <person name="Westerberg I."/>
            <person name="Brannstrom I.O."/>
            <person name="Guillou S."/>
            <person name="Cros-Aarteil S."/>
            <person name="Calhoun S."/>
            <person name="Haridas S."/>
            <person name="Kuo A."/>
            <person name="Pangilinan J."/>
            <person name="Riley R."/>
            <person name="Labutti K."/>
            <person name="Andreopoulos B."/>
            <person name="Lipzen A."/>
            <person name="Chen C."/>
            <person name="Yanf M."/>
            <person name="Daum C."/>
            <person name="Ng V."/>
            <person name="Clum A."/>
            <person name="Steindorff A."/>
            <person name="Ohm R."/>
            <person name="Martin F."/>
            <person name="Silar P."/>
            <person name="Natvig D."/>
            <person name="Lalanne C."/>
            <person name="Gautier V."/>
            <person name="Ament-Velasquez S.L."/>
            <person name="Kruys A."/>
            <person name="Hutchinson M.I."/>
            <person name="Powell A.J."/>
            <person name="Barry K."/>
            <person name="Miller A.N."/>
            <person name="Grigoriev I.V."/>
            <person name="Debuchy R."/>
            <person name="Gladieux P."/>
            <person name="Thoren M.H."/>
            <person name="Johannesson H."/>
        </authorList>
    </citation>
    <scope>NUCLEOTIDE SEQUENCE</scope>
    <source>
        <strain evidence="4">CBS 626.80</strain>
    </source>
</reference>
<feature type="coiled-coil region" evidence="1">
    <location>
        <begin position="474"/>
        <end position="508"/>
    </location>
</feature>
<feature type="compositionally biased region" description="Low complexity" evidence="2">
    <location>
        <begin position="251"/>
        <end position="276"/>
    </location>
</feature>
<accession>A0AAN6SFV5</accession>
<dbReference type="Pfam" id="PF15456">
    <property type="entry name" value="Uds1"/>
    <property type="match status" value="1"/>
</dbReference>
<feature type="compositionally biased region" description="Polar residues" evidence="2">
    <location>
        <begin position="179"/>
        <end position="188"/>
    </location>
</feature>
<feature type="region of interest" description="Disordered" evidence="2">
    <location>
        <begin position="660"/>
        <end position="682"/>
    </location>
</feature>
<name>A0AAN6SFV5_9PEZI</name>
<evidence type="ECO:0000256" key="2">
    <source>
        <dbReference type="SAM" id="MobiDB-lite"/>
    </source>
</evidence>
<proteinExistence type="predicted"/>
<organism evidence="4 5">
    <name type="scientific">Pseudoneurospora amorphoporcata</name>
    <dbReference type="NCBI Taxonomy" id="241081"/>
    <lineage>
        <taxon>Eukaryota</taxon>
        <taxon>Fungi</taxon>
        <taxon>Dikarya</taxon>
        <taxon>Ascomycota</taxon>
        <taxon>Pezizomycotina</taxon>
        <taxon>Sordariomycetes</taxon>
        <taxon>Sordariomycetidae</taxon>
        <taxon>Sordariales</taxon>
        <taxon>Sordariaceae</taxon>
        <taxon>Pseudoneurospora</taxon>
    </lineage>
</organism>
<feature type="region of interest" description="Disordered" evidence="2">
    <location>
        <begin position="87"/>
        <end position="277"/>
    </location>
</feature>
<dbReference type="EMBL" id="MU859147">
    <property type="protein sequence ID" value="KAK3951456.1"/>
    <property type="molecule type" value="Genomic_DNA"/>
</dbReference>
<dbReference type="InterPro" id="IPR029191">
    <property type="entry name" value="Uds1"/>
</dbReference>
<feature type="compositionally biased region" description="Polar residues" evidence="2">
    <location>
        <begin position="207"/>
        <end position="222"/>
    </location>
</feature>
<comment type="caution">
    <text evidence="4">The sequence shown here is derived from an EMBL/GenBank/DDBJ whole genome shotgun (WGS) entry which is preliminary data.</text>
</comment>
<feature type="compositionally biased region" description="Basic and acidic residues" evidence="2">
    <location>
        <begin position="660"/>
        <end position="669"/>
    </location>
</feature>
<feature type="region of interest" description="Disordered" evidence="2">
    <location>
        <begin position="319"/>
        <end position="350"/>
    </location>
</feature>
<feature type="compositionally biased region" description="Polar residues" evidence="2">
    <location>
        <begin position="95"/>
        <end position="107"/>
    </location>
</feature>
<evidence type="ECO:0000259" key="3">
    <source>
        <dbReference type="Pfam" id="PF15456"/>
    </source>
</evidence>
<dbReference type="Proteomes" id="UP001303222">
    <property type="component" value="Unassembled WGS sequence"/>
</dbReference>
<feature type="domain" description="Up-regulated during septation protein 1" evidence="3">
    <location>
        <begin position="395"/>
        <end position="511"/>
    </location>
</feature>
<evidence type="ECO:0000313" key="5">
    <source>
        <dbReference type="Proteomes" id="UP001303222"/>
    </source>
</evidence>
<sequence length="758" mass="83061">MAHIVSCMLDSDSEDFSLCLNNYIAKEVTPQSSNESLGRASPYGEKPFTWRMYHPEKRYQNHKDTQSLVSEESVDPEQYSILSLGLSNEAGGKSNAGSGSRIQVKEQNLTRRRKVSVPELGPMTTVQEAPMDSPTIPGRPALHERSISAPGLPSRPNQCKGALKDRVPAERAQPDPGRQCNNRSQQARNEARQPLSPRNLTPLVIPTLSSATHRLHQKTSCNRLRAGTTPVESTLRSARFEDSPKARTPFTPLSATSSAPRSAATSAGTASTLPTPISASTDVRFLPMPWDTVDNHLPKTSLESTPEFASALGTGIADSPQNISNAGHKRSQSETGSIMERGRPRKRSETCGSTILKRSCSKRSKSAERRAFEQLPKGWKASDAVKMLKPSETAALQKQALQQAARFEVLRKEDVDNLSKELRQLDERTDYLRRTYTSLRAGRRNLHARICQYLRSPRTAKFSHESMLKQEEALAELDASIDDWITKLDQAENRRTRVRQKLLEHVAAATTLSTSTGSVAGVSESLQCAIGVRSLGSSTNGAGNISTPPRSPAKMSFSPHIISASTISSAPRVAAHVPFTIMEHPFYKEEEAANEEQDGSSRRAETIMVFADSDVSALLADVENALTQMGGDGVSADREKRHTVKLEIYSPVKREHPVIKEEPAVKKEAPPPAPPQSDSRRKHIHRTMSIDMLNGLRAKPSIAINTADKGLIQSCKGGTNNSNNNNSNNLTFQSATTARVVNSEEIFLTSAVFRPTQK</sequence>